<name>A0AAJ7L5D6_9ACAR</name>
<evidence type="ECO:0000256" key="2">
    <source>
        <dbReference type="SAM" id="Phobius"/>
    </source>
</evidence>
<organism evidence="3 4">
    <name type="scientific">Galendromus occidentalis</name>
    <name type="common">western predatory mite</name>
    <dbReference type="NCBI Taxonomy" id="34638"/>
    <lineage>
        <taxon>Eukaryota</taxon>
        <taxon>Metazoa</taxon>
        <taxon>Ecdysozoa</taxon>
        <taxon>Arthropoda</taxon>
        <taxon>Chelicerata</taxon>
        <taxon>Arachnida</taxon>
        <taxon>Acari</taxon>
        <taxon>Parasitiformes</taxon>
        <taxon>Mesostigmata</taxon>
        <taxon>Gamasina</taxon>
        <taxon>Phytoseioidea</taxon>
        <taxon>Phytoseiidae</taxon>
        <taxon>Typhlodrominae</taxon>
        <taxon>Galendromus</taxon>
    </lineage>
</organism>
<dbReference type="Proteomes" id="UP000694867">
    <property type="component" value="Unplaced"/>
</dbReference>
<feature type="region of interest" description="Disordered" evidence="1">
    <location>
        <begin position="57"/>
        <end position="97"/>
    </location>
</feature>
<dbReference type="RefSeq" id="XP_018494930.1">
    <property type="nucleotide sequence ID" value="XM_018639414.1"/>
</dbReference>
<proteinExistence type="predicted"/>
<dbReference type="GeneID" id="100907659"/>
<sequence length="208" mass="22072">MEETFLDLVSRWLGYIALTWITYLIYLASGVSIADCLSAIFSPKKAEAPEIQVIPATPSTPDKSFNKFELPPKQATVETPKKSSGDKNTAQGAEGSVDFVLDAPNRRTRNSENTDLCATDVVTSECTESAAYSAETSAVLAAAASATSAVLPTTSASDTSDPTTRFNVTRCSFSVEKLQTLPSIKILKPEDVCPPGTLISGGLPESEL</sequence>
<gene>
    <name evidence="4" type="primary">LOC100907659</name>
</gene>
<reference evidence="4" key="1">
    <citation type="submission" date="2025-08" db="UniProtKB">
        <authorList>
            <consortium name="RefSeq"/>
        </authorList>
    </citation>
    <scope>IDENTIFICATION</scope>
</reference>
<protein>
    <submittedName>
        <fullName evidence="4">Uncharacterized protein LOC100907659 isoform X2</fullName>
    </submittedName>
</protein>
<keyword evidence="2" id="KW-1133">Transmembrane helix</keyword>
<evidence type="ECO:0000313" key="4">
    <source>
        <dbReference type="RefSeq" id="XP_018494930.1"/>
    </source>
</evidence>
<evidence type="ECO:0000313" key="3">
    <source>
        <dbReference type="Proteomes" id="UP000694867"/>
    </source>
</evidence>
<keyword evidence="2" id="KW-0812">Transmembrane</keyword>
<dbReference type="AlphaFoldDB" id="A0AAJ7L5D6"/>
<feature type="transmembrane region" description="Helical" evidence="2">
    <location>
        <begin position="12"/>
        <end position="34"/>
    </location>
</feature>
<evidence type="ECO:0000256" key="1">
    <source>
        <dbReference type="SAM" id="MobiDB-lite"/>
    </source>
</evidence>
<keyword evidence="2" id="KW-0472">Membrane</keyword>
<keyword evidence="3" id="KW-1185">Reference proteome</keyword>
<accession>A0AAJ7L5D6</accession>